<dbReference type="SMART" id="SM00034">
    <property type="entry name" value="CLECT"/>
    <property type="match status" value="1"/>
</dbReference>
<dbReference type="InterPro" id="IPR050801">
    <property type="entry name" value="Ca-Dep_Lectins_ImmuneDev"/>
</dbReference>
<dbReference type="EMBL" id="JAWDGP010001628">
    <property type="protein sequence ID" value="KAK3789767.1"/>
    <property type="molecule type" value="Genomic_DNA"/>
</dbReference>
<accession>A0AAE1E0Q7</accession>
<feature type="signal peptide" evidence="1">
    <location>
        <begin position="1"/>
        <end position="18"/>
    </location>
</feature>
<dbReference type="InterPro" id="IPR016187">
    <property type="entry name" value="CTDL_fold"/>
</dbReference>
<dbReference type="SUPFAM" id="SSF56436">
    <property type="entry name" value="C-type lectin-like"/>
    <property type="match status" value="1"/>
</dbReference>
<protein>
    <recommendedName>
        <fullName evidence="2">C-type lectin domain-containing protein</fullName>
    </recommendedName>
</protein>
<keyword evidence="4" id="KW-1185">Reference proteome</keyword>
<gene>
    <name evidence="3" type="ORF">RRG08_036060</name>
</gene>
<name>A0AAE1E0Q7_9GAST</name>
<proteinExistence type="predicted"/>
<organism evidence="3 4">
    <name type="scientific">Elysia crispata</name>
    <name type="common">lettuce slug</name>
    <dbReference type="NCBI Taxonomy" id="231223"/>
    <lineage>
        <taxon>Eukaryota</taxon>
        <taxon>Metazoa</taxon>
        <taxon>Spiralia</taxon>
        <taxon>Lophotrochozoa</taxon>
        <taxon>Mollusca</taxon>
        <taxon>Gastropoda</taxon>
        <taxon>Heterobranchia</taxon>
        <taxon>Euthyneura</taxon>
        <taxon>Panpulmonata</taxon>
        <taxon>Sacoglossa</taxon>
        <taxon>Placobranchoidea</taxon>
        <taxon>Plakobranchidae</taxon>
        <taxon>Elysia</taxon>
    </lineage>
</organism>
<dbReference type="PANTHER" id="PTHR22801:SF63">
    <property type="entry name" value="C-TYPE LECTIN DOMAIN-CONTAINING PROTEIN"/>
    <property type="match status" value="1"/>
</dbReference>
<dbReference type="CDD" id="cd00037">
    <property type="entry name" value="CLECT"/>
    <property type="match status" value="1"/>
</dbReference>
<dbReference type="AlphaFoldDB" id="A0AAE1E0Q7"/>
<keyword evidence="1" id="KW-0732">Signal</keyword>
<evidence type="ECO:0000259" key="2">
    <source>
        <dbReference type="PROSITE" id="PS50041"/>
    </source>
</evidence>
<sequence length="179" mass="20495">MILLFSLFLFLLPKSALSADLDACPQNLIQNNQKKFLSVQGNTCFLFVTSHRVIYDDAVAQCRTDNGTLAMPKTKDLNTFLLQEMRNLSLTEDMWIGMNQRQGGKMLWEDGTEVEDWGNFVDSAQDIRFLGGIINFGNGKHCVALNPKDGLWHDHRCLRRFLIRDAKLPYICQYVTETD</sequence>
<evidence type="ECO:0000256" key="1">
    <source>
        <dbReference type="SAM" id="SignalP"/>
    </source>
</evidence>
<dbReference type="PROSITE" id="PS50041">
    <property type="entry name" value="C_TYPE_LECTIN_2"/>
    <property type="match status" value="1"/>
</dbReference>
<dbReference type="Gene3D" id="3.10.100.10">
    <property type="entry name" value="Mannose-Binding Protein A, subunit A"/>
    <property type="match status" value="1"/>
</dbReference>
<dbReference type="InterPro" id="IPR016186">
    <property type="entry name" value="C-type_lectin-like/link_sf"/>
</dbReference>
<evidence type="ECO:0000313" key="4">
    <source>
        <dbReference type="Proteomes" id="UP001283361"/>
    </source>
</evidence>
<feature type="domain" description="C-type lectin" evidence="2">
    <location>
        <begin position="40"/>
        <end position="157"/>
    </location>
</feature>
<evidence type="ECO:0000313" key="3">
    <source>
        <dbReference type="EMBL" id="KAK3789767.1"/>
    </source>
</evidence>
<reference evidence="3" key="1">
    <citation type="journal article" date="2023" name="G3 (Bethesda)">
        <title>A reference genome for the long-term kleptoplast-retaining sea slug Elysia crispata morphotype clarki.</title>
        <authorList>
            <person name="Eastman K.E."/>
            <person name="Pendleton A.L."/>
            <person name="Shaikh M.A."/>
            <person name="Suttiyut T."/>
            <person name="Ogas R."/>
            <person name="Tomko P."/>
            <person name="Gavelis G."/>
            <person name="Widhalm J.R."/>
            <person name="Wisecaver J.H."/>
        </authorList>
    </citation>
    <scope>NUCLEOTIDE SEQUENCE</scope>
    <source>
        <strain evidence="3">ECLA1</strain>
    </source>
</reference>
<feature type="chain" id="PRO_5042055243" description="C-type lectin domain-containing protein" evidence="1">
    <location>
        <begin position="19"/>
        <end position="179"/>
    </location>
</feature>
<comment type="caution">
    <text evidence="3">The sequence shown here is derived from an EMBL/GenBank/DDBJ whole genome shotgun (WGS) entry which is preliminary data.</text>
</comment>
<dbReference type="PANTHER" id="PTHR22801">
    <property type="entry name" value="LITHOSTATHINE"/>
    <property type="match status" value="1"/>
</dbReference>
<dbReference type="InterPro" id="IPR001304">
    <property type="entry name" value="C-type_lectin-like"/>
</dbReference>
<dbReference type="Pfam" id="PF00059">
    <property type="entry name" value="Lectin_C"/>
    <property type="match status" value="1"/>
</dbReference>
<dbReference type="Proteomes" id="UP001283361">
    <property type="component" value="Unassembled WGS sequence"/>
</dbReference>